<dbReference type="Pfam" id="PF00534">
    <property type="entry name" value="Glycos_transf_1"/>
    <property type="match status" value="1"/>
</dbReference>
<keyword evidence="5" id="KW-1185">Reference proteome</keyword>
<evidence type="ECO:0000259" key="3">
    <source>
        <dbReference type="Pfam" id="PF00534"/>
    </source>
</evidence>
<proteinExistence type="predicted"/>
<keyword evidence="1" id="KW-0808">Transferase</keyword>
<dbReference type="RefSeq" id="WP_422864722.1">
    <property type="nucleotide sequence ID" value="NZ_JAMSKV010000011.1"/>
</dbReference>
<organism evidence="4 5">
    <name type="scientific">Endosaccharibacter trunci</name>
    <dbReference type="NCBI Taxonomy" id="2812733"/>
    <lineage>
        <taxon>Bacteria</taxon>
        <taxon>Pseudomonadati</taxon>
        <taxon>Pseudomonadota</taxon>
        <taxon>Alphaproteobacteria</taxon>
        <taxon>Acetobacterales</taxon>
        <taxon>Acetobacteraceae</taxon>
        <taxon>Endosaccharibacter</taxon>
    </lineage>
</organism>
<name>A0ABT1W8N0_9PROT</name>
<comment type="caution">
    <text evidence="4">The sequence shown here is derived from an EMBL/GenBank/DDBJ whole genome shotgun (WGS) entry which is preliminary data.</text>
</comment>
<feature type="region of interest" description="Disordered" evidence="2">
    <location>
        <begin position="150"/>
        <end position="169"/>
    </location>
</feature>
<accession>A0ABT1W8N0</accession>
<evidence type="ECO:0000313" key="4">
    <source>
        <dbReference type="EMBL" id="MCQ8279230.1"/>
    </source>
</evidence>
<feature type="domain" description="Glycosyl transferase family 1" evidence="3">
    <location>
        <begin position="298"/>
        <end position="453"/>
    </location>
</feature>
<dbReference type="PANTHER" id="PTHR46401:SF2">
    <property type="entry name" value="GLYCOSYLTRANSFERASE WBBK-RELATED"/>
    <property type="match status" value="1"/>
</dbReference>
<reference evidence="4 5" key="1">
    <citation type="submission" date="2022-06" db="EMBL/GenBank/DDBJ databases">
        <title>Endosaccharibacter gen. nov., sp. nov., endophytic bacteria isolated from sugarcane.</title>
        <authorList>
            <person name="Pitiwittayakul N."/>
            <person name="Yukphan P."/>
            <person name="Charoenyingcharoen P."/>
            <person name="Tanasupawat S."/>
        </authorList>
    </citation>
    <scope>NUCLEOTIDE SEQUENCE [LARGE SCALE GENOMIC DNA]</scope>
    <source>
        <strain evidence="4 5">KSS8</strain>
    </source>
</reference>
<dbReference type="Gene3D" id="3.40.50.2000">
    <property type="entry name" value="Glycogen Phosphorylase B"/>
    <property type="match status" value="1"/>
</dbReference>
<dbReference type="EMBL" id="JAMSKV010000011">
    <property type="protein sequence ID" value="MCQ8279230.1"/>
    <property type="molecule type" value="Genomic_DNA"/>
</dbReference>
<dbReference type="Proteomes" id="UP001524587">
    <property type="component" value="Unassembled WGS sequence"/>
</dbReference>
<protein>
    <submittedName>
        <fullName evidence="4">Glycosyltransferase family 4 protein</fullName>
    </submittedName>
</protein>
<dbReference type="InterPro" id="IPR001296">
    <property type="entry name" value="Glyco_trans_1"/>
</dbReference>
<sequence length="478" mass="52769">MPAEIGPNRIWVDVEDLFQYAAGSTRPSGIQRVVFELCRALQAQAADRIGFLRHDPARNGFVSVAFEQIDALHRRLTAPAAIAAPNPATRRDDSADGAAAPGTMRRLAYRLPLEIRTPAVRLLKAQKDGLASAAHLALAAGRLGAARLRRSRHRAEPAGRPETGPPALRFDRDARAGDVLLAPGSPWFHPFYAAMVAEARQTHGLRVSVLFHDVIPLIRPEWCQRNLVARFGHWLNTLLPLVDLPLAVSRSTARDLERYASRQAIPLLHAPQAIPLGTGFSKPGQNAAAVPTASRRLPAPDSYVLIVSTLEVRKNHILLFRVWRRLLDEMPAEQVPSLVFAGRIGWLVEDLVGQLRNTDWLGGKIVFVEDPDDGELEQLYRGCRFTVFPSFYEGWGLPVTESLGFGRPCLASNSSALPEAGGALARYFDPEDGNAAFREIRRAIEDEAGTRDWAAEVERAFRPVGWDETVRELLEALM</sequence>
<dbReference type="SUPFAM" id="SSF53756">
    <property type="entry name" value="UDP-Glycosyltransferase/glycogen phosphorylase"/>
    <property type="match status" value="1"/>
</dbReference>
<evidence type="ECO:0000256" key="2">
    <source>
        <dbReference type="SAM" id="MobiDB-lite"/>
    </source>
</evidence>
<evidence type="ECO:0000256" key="1">
    <source>
        <dbReference type="ARBA" id="ARBA00022679"/>
    </source>
</evidence>
<dbReference type="CDD" id="cd03809">
    <property type="entry name" value="GT4_MtfB-like"/>
    <property type="match status" value="1"/>
</dbReference>
<evidence type="ECO:0000313" key="5">
    <source>
        <dbReference type="Proteomes" id="UP001524587"/>
    </source>
</evidence>
<dbReference type="PANTHER" id="PTHR46401">
    <property type="entry name" value="GLYCOSYLTRANSFERASE WBBK-RELATED"/>
    <property type="match status" value="1"/>
</dbReference>
<gene>
    <name evidence="4" type="ORF">NFI95_12330</name>
</gene>